<evidence type="ECO:0000313" key="2">
    <source>
        <dbReference type="Proteomes" id="UP001296873"/>
    </source>
</evidence>
<dbReference type="EMBL" id="NRRL01000132">
    <property type="protein sequence ID" value="MBK1670957.1"/>
    <property type="molecule type" value="Genomic_DNA"/>
</dbReference>
<comment type="caution">
    <text evidence="1">The sequence shown here is derived from an EMBL/GenBank/DDBJ whole genome shotgun (WGS) entry which is preliminary data.</text>
</comment>
<name>A0ABS1DLY7_9PROT</name>
<evidence type="ECO:0000313" key="1">
    <source>
        <dbReference type="EMBL" id="MBK1670957.1"/>
    </source>
</evidence>
<gene>
    <name evidence="1" type="ORF">CKO28_23380</name>
</gene>
<dbReference type="Gene3D" id="3.40.50.300">
    <property type="entry name" value="P-loop containing nucleotide triphosphate hydrolases"/>
    <property type="match status" value="1"/>
</dbReference>
<reference evidence="1 2" key="1">
    <citation type="journal article" date="2020" name="Microorganisms">
        <title>Osmotic Adaptation and Compatible Solute Biosynthesis of Phototrophic Bacteria as Revealed from Genome Analyses.</title>
        <authorList>
            <person name="Imhoff J.F."/>
            <person name="Rahn T."/>
            <person name="Kunzel S."/>
            <person name="Keller A."/>
            <person name="Neulinger S.C."/>
        </authorList>
    </citation>
    <scope>NUCLEOTIDE SEQUENCE [LARGE SCALE GENOMIC DNA]</scope>
    <source>
        <strain evidence="1 2">DSM 9895</strain>
    </source>
</reference>
<accession>A0ABS1DLY7</accession>
<protein>
    <recommendedName>
        <fullName evidence="3">Sulfotransferase domain-containing protein</fullName>
    </recommendedName>
</protein>
<dbReference type="Pfam" id="PF13469">
    <property type="entry name" value="Sulfotransfer_3"/>
    <property type="match status" value="1"/>
</dbReference>
<organism evidence="1 2">
    <name type="scientific">Rhodovibrio sodomensis</name>
    <dbReference type="NCBI Taxonomy" id="1088"/>
    <lineage>
        <taxon>Bacteria</taxon>
        <taxon>Pseudomonadati</taxon>
        <taxon>Pseudomonadota</taxon>
        <taxon>Alphaproteobacteria</taxon>
        <taxon>Rhodospirillales</taxon>
        <taxon>Rhodovibrionaceae</taxon>
        <taxon>Rhodovibrio</taxon>
    </lineage>
</organism>
<dbReference type="InterPro" id="IPR027417">
    <property type="entry name" value="P-loop_NTPase"/>
</dbReference>
<dbReference type="RefSeq" id="WP_200343408.1">
    <property type="nucleotide sequence ID" value="NZ_NRRL01000132.1"/>
</dbReference>
<dbReference type="Proteomes" id="UP001296873">
    <property type="component" value="Unassembled WGS sequence"/>
</dbReference>
<dbReference type="SUPFAM" id="SSF52540">
    <property type="entry name" value="P-loop containing nucleoside triphosphate hydrolases"/>
    <property type="match status" value="1"/>
</dbReference>
<sequence length="323" mass="36347">MTRLPVIHVGYHKTATTWFQKTFYPIVQNGVYIPRQNVRRAFLCPSAFTFDADEAHNTLDIPEGARPIICEEALVGYYGNAGLLQALSKDVAFRLRDTFPDAQIVITLRHQFDAITATYLQYIRRGGTASVRRFLWPYHYQRRYRTKPFKKPMFRLEHLEYHRLIRHYRAVFGAGNVHIYLYEDFRDDPRAFLARMCRDLGLEADIDALELGATNISYGTRTAQAARMLNVVTVGDAANAITALPLMPRKVNEVIMQQLNRTPLAGPKVTPDRLLGPALRDELAAAYADSNAALQAELGLDLARHGYPLPADGTAPGTARDAA</sequence>
<keyword evidence="2" id="KW-1185">Reference proteome</keyword>
<evidence type="ECO:0008006" key="3">
    <source>
        <dbReference type="Google" id="ProtNLM"/>
    </source>
</evidence>
<proteinExistence type="predicted"/>